<sequence>MSEIAIKAIRTNTTTHRAVLRDGEIERILAEKVCGLAGIDRTSDNVQVRVHLSSRMGSCGSENSATVEVTIDHGESSSAGEV</sequence>
<comment type="caution">
    <text evidence="1">The sequence shown here is derived from an EMBL/GenBank/DDBJ whole genome shotgun (WGS) entry which is preliminary data.</text>
</comment>
<dbReference type="EMBL" id="NKFA01000008">
    <property type="protein sequence ID" value="OXI42469.1"/>
    <property type="molecule type" value="Genomic_DNA"/>
</dbReference>
<reference evidence="2" key="1">
    <citation type="submission" date="2017-06" db="EMBL/GenBank/DDBJ databases">
        <authorList>
            <person name="LiPuma J."/>
            <person name="Spilker T."/>
        </authorList>
    </citation>
    <scope>NUCLEOTIDE SEQUENCE [LARGE SCALE GENOMIC DNA]</scope>
    <source>
        <strain evidence="2">AU17325</strain>
    </source>
</reference>
<evidence type="ECO:0000313" key="1">
    <source>
        <dbReference type="EMBL" id="OXI42469.1"/>
    </source>
</evidence>
<protein>
    <submittedName>
        <fullName evidence="1">Uncharacterized protein</fullName>
    </submittedName>
</protein>
<dbReference type="OrthoDB" id="9107657at2"/>
<dbReference type="Proteomes" id="UP000214600">
    <property type="component" value="Unassembled WGS sequence"/>
</dbReference>
<organism evidence="1 2">
    <name type="scientific">Burkholderia aenigmatica</name>
    <dbReference type="NCBI Taxonomy" id="2015348"/>
    <lineage>
        <taxon>Bacteria</taxon>
        <taxon>Pseudomonadati</taxon>
        <taxon>Pseudomonadota</taxon>
        <taxon>Betaproteobacteria</taxon>
        <taxon>Burkholderiales</taxon>
        <taxon>Burkholderiaceae</taxon>
        <taxon>Burkholderia</taxon>
        <taxon>Burkholderia cepacia complex</taxon>
    </lineage>
</organism>
<reference evidence="1 2" key="2">
    <citation type="submission" date="2017-08" db="EMBL/GenBank/DDBJ databases">
        <title>WGS of novel Burkholderia cepaca complex species.</title>
        <authorList>
            <person name="Lipuma J."/>
            <person name="Spilker T."/>
        </authorList>
    </citation>
    <scope>NUCLEOTIDE SEQUENCE [LARGE SCALE GENOMIC DNA]</scope>
    <source>
        <strain evidence="1 2">AU17325</strain>
    </source>
</reference>
<proteinExistence type="predicted"/>
<evidence type="ECO:0000313" key="2">
    <source>
        <dbReference type="Proteomes" id="UP000214600"/>
    </source>
</evidence>
<dbReference type="RefSeq" id="WP_089452412.1">
    <property type="nucleotide sequence ID" value="NZ_NKFA01000008.1"/>
</dbReference>
<accession>A0A228IK11</accession>
<dbReference type="AlphaFoldDB" id="A0A228IK11"/>
<name>A0A228IK11_9BURK</name>
<gene>
    <name evidence="1" type="ORF">CFB84_24995</name>
</gene>